<organism evidence="4 5">
    <name type="scientific">Candidatus Moanibacter tarae</name>
    <dbReference type="NCBI Taxonomy" id="2200854"/>
    <lineage>
        <taxon>Bacteria</taxon>
        <taxon>Pseudomonadati</taxon>
        <taxon>Verrucomicrobiota</taxon>
        <taxon>Opitutia</taxon>
        <taxon>Puniceicoccales</taxon>
        <taxon>Puniceicoccales incertae sedis</taxon>
        <taxon>Candidatus Moanibacter</taxon>
    </lineage>
</organism>
<evidence type="ECO:0000313" key="4">
    <source>
        <dbReference type="EMBL" id="AWT59029.1"/>
    </source>
</evidence>
<dbReference type="KEGG" id="mtar:DF168_00202"/>
<dbReference type="InterPro" id="IPR015424">
    <property type="entry name" value="PyrdxlP-dep_Trfase"/>
</dbReference>
<dbReference type="EC" id="5.4.3.8" evidence="4"/>
<dbReference type="PANTHER" id="PTHR43713:SF3">
    <property type="entry name" value="GLUTAMATE-1-SEMIALDEHYDE 2,1-AMINOMUTASE 1, CHLOROPLASTIC-RELATED"/>
    <property type="match status" value="1"/>
</dbReference>
<evidence type="ECO:0000256" key="1">
    <source>
        <dbReference type="ARBA" id="ARBA00001933"/>
    </source>
</evidence>
<gene>
    <name evidence="4" type="primary">hemL_1</name>
    <name evidence="4" type="ORF">DF168_00202</name>
</gene>
<protein>
    <submittedName>
        <fullName evidence="4">Glutamate-1-semialdehyde 2,1-aminomutase</fullName>
        <ecNumber evidence="4">5.4.3.8</ecNumber>
    </submittedName>
</protein>
<keyword evidence="4" id="KW-0413">Isomerase</keyword>
<dbReference type="InterPro" id="IPR015422">
    <property type="entry name" value="PyrdxlP-dep_Trfase_small"/>
</dbReference>
<dbReference type="AlphaFoldDB" id="A0A2Z4AAZ3"/>
<dbReference type="SUPFAM" id="SSF53383">
    <property type="entry name" value="PLP-dependent transferases"/>
    <property type="match status" value="1"/>
</dbReference>
<dbReference type="PANTHER" id="PTHR43713">
    <property type="entry name" value="GLUTAMATE-1-SEMIALDEHYDE 2,1-AMINOMUTASE"/>
    <property type="match status" value="1"/>
</dbReference>
<comment type="cofactor">
    <cofactor evidence="1">
        <name>pyridoxal 5'-phosphate</name>
        <dbReference type="ChEBI" id="CHEBI:597326"/>
    </cofactor>
</comment>
<dbReference type="Pfam" id="PF00202">
    <property type="entry name" value="Aminotran_3"/>
    <property type="match status" value="1"/>
</dbReference>
<name>A0A2Z4AAZ3_9BACT</name>
<dbReference type="EMBL" id="CP029803">
    <property type="protein sequence ID" value="AWT59029.1"/>
    <property type="molecule type" value="Genomic_DNA"/>
</dbReference>
<dbReference type="Proteomes" id="UP000247465">
    <property type="component" value="Chromosome"/>
</dbReference>
<comment type="similarity">
    <text evidence="3">Belongs to the class-III pyridoxal-phosphate-dependent aminotransferase family.</text>
</comment>
<sequence>MLDIRGSQERHQRASRVLATGVSSGLRKSVKPLLYFERANGPYFYDVDGHELVDYTLGWGPLILGSNHPAINAAVVAQIEKSYTYGAQHQLEIDLAEKLVEVLSGVDQVVFSNTGSEAVQVAIRLARATTGRDKIVKFEGHYHGWMNNVLVSYHPTEEQLGIPSPTTGGQPAAEFGDTLVLKWNDFDGLERLFRERGSEIACVITEPILANSGSCMPLKGYLQFLVDLCRSSGAISIFDEVITGFRIALGGAREYFDIIPDLSIYGKAMAGGFTMGAVAGSYSIFEVLRDSRTIHAGTYNGSPLNLAASLATIKTLQEVSPYPNMRKHGFAIRERIEQLALMKGIKLIASGVGSVFHVHFGLDTLPLNYSDTLRADVKTYQNFRLSLLEAGVHTLPDGRWYVSAVHTECELSKTMRAVEMAFQKL</sequence>
<dbReference type="GO" id="GO:0042286">
    <property type="term" value="F:glutamate-1-semialdehyde 2,1-aminomutase activity"/>
    <property type="evidence" value="ECO:0007669"/>
    <property type="project" value="UniProtKB-EC"/>
</dbReference>
<dbReference type="PROSITE" id="PS00600">
    <property type="entry name" value="AA_TRANSFER_CLASS_3"/>
    <property type="match status" value="1"/>
</dbReference>
<reference evidence="4 5" key="1">
    <citation type="submission" date="2018-06" db="EMBL/GenBank/DDBJ databases">
        <title>Draft Genome Sequence of a Novel Marine Bacterium Related to the Verrucomicrobia.</title>
        <authorList>
            <person name="Vosseberg J."/>
            <person name="Martijn J."/>
            <person name="Ettema T.J.G."/>
        </authorList>
    </citation>
    <scope>NUCLEOTIDE SEQUENCE [LARGE SCALE GENOMIC DNA]</scope>
    <source>
        <strain evidence="4">TARA_B100001123</strain>
    </source>
</reference>
<keyword evidence="2 3" id="KW-0663">Pyridoxal phosphate</keyword>
<dbReference type="GO" id="GO:0030170">
    <property type="term" value="F:pyridoxal phosphate binding"/>
    <property type="evidence" value="ECO:0007669"/>
    <property type="project" value="InterPro"/>
</dbReference>
<accession>A0A2Z4AAZ3</accession>
<dbReference type="GO" id="GO:0008483">
    <property type="term" value="F:transaminase activity"/>
    <property type="evidence" value="ECO:0007669"/>
    <property type="project" value="InterPro"/>
</dbReference>
<evidence type="ECO:0000256" key="2">
    <source>
        <dbReference type="ARBA" id="ARBA00022898"/>
    </source>
</evidence>
<dbReference type="InterPro" id="IPR005814">
    <property type="entry name" value="Aminotrans_3"/>
</dbReference>
<dbReference type="CDD" id="cd00610">
    <property type="entry name" value="OAT_like"/>
    <property type="match status" value="1"/>
</dbReference>
<proteinExistence type="inferred from homology"/>
<evidence type="ECO:0000313" key="5">
    <source>
        <dbReference type="Proteomes" id="UP000247465"/>
    </source>
</evidence>
<evidence type="ECO:0000256" key="3">
    <source>
        <dbReference type="RuleBase" id="RU003560"/>
    </source>
</evidence>
<dbReference type="Gene3D" id="3.90.1150.10">
    <property type="entry name" value="Aspartate Aminotransferase, domain 1"/>
    <property type="match status" value="1"/>
</dbReference>
<dbReference type="InterPro" id="IPR049704">
    <property type="entry name" value="Aminotrans_3_PPA_site"/>
</dbReference>
<dbReference type="Gene3D" id="3.40.640.10">
    <property type="entry name" value="Type I PLP-dependent aspartate aminotransferase-like (Major domain)"/>
    <property type="match status" value="1"/>
</dbReference>
<dbReference type="InterPro" id="IPR015421">
    <property type="entry name" value="PyrdxlP-dep_Trfase_major"/>
</dbReference>